<dbReference type="InterPro" id="IPR011011">
    <property type="entry name" value="Znf_FYVE_PHD"/>
</dbReference>
<proteinExistence type="predicted"/>
<reference evidence="1" key="1">
    <citation type="submission" date="2021-12" db="EMBL/GenBank/DDBJ databases">
        <authorList>
            <person name="King R."/>
        </authorList>
    </citation>
    <scope>NUCLEOTIDE SEQUENCE</scope>
</reference>
<dbReference type="AlphaFoldDB" id="A0A9N9R6Q7"/>
<gene>
    <name evidence="1" type="ORF">DIATSA_LOCUS8065</name>
</gene>
<dbReference type="InterPro" id="IPR013083">
    <property type="entry name" value="Znf_RING/FYVE/PHD"/>
</dbReference>
<reference evidence="1" key="2">
    <citation type="submission" date="2022-10" db="EMBL/GenBank/DDBJ databases">
        <authorList>
            <consortium name="ENA_rothamsted_submissions"/>
            <consortium name="culmorum"/>
            <person name="King R."/>
        </authorList>
    </citation>
    <scope>NUCLEOTIDE SEQUENCE</scope>
</reference>
<dbReference type="EMBL" id="OU893352">
    <property type="protein sequence ID" value="CAG9790397.1"/>
    <property type="molecule type" value="Genomic_DNA"/>
</dbReference>
<keyword evidence="2" id="KW-1185">Reference proteome</keyword>
<dbReference type="OrthoDB" id="7462460at2759"/>
<accession>A0A9N9R6Q7</accession>
<dbReference type="SUPFAM" id="SSF57903">
    <property type="entry name" value="FYVE/PHD zinc finger"/>
    <property type="match status" value="1"/>
</dbReference>
<organism evidence="1 2">
    <name type="scientific">Diatraea saccharalis</name>
    <name type="common">sugarcane borer</name>
    <dbReference type="NCBI Taxonomy" id="40085"/>
    <lineage>
        <taxon>Eukaryota</taxon>
        <taxon>Metazoa</taxon>
        <taxon>Ecdysozoa</taxon>
        <taxon>Arthropoda</taxon>
        <taxon>Hexapoda</taxon>
        <taxon>Insecta</taxon>
        <taxon>Pterygota</taxon>
        <taxon>Neoptera</taxon>
        <taxon>Endopterygota</taxon>
        <taxon>Lepidoptera</taxon>
        <taxon>Glossata</taxon>
        <taxon>Ditrysia</taxon>
        <taxon>Pyraloidea</taxon>
        <taxon>Crambidae</taxon>
        <taxon>Crambinae</taxon>
        <taxon>Diatraea</taxon>
    </lineage>
</organism>
<dbReference type="Gene3D" id="3.30.40.10">
    <property type="entry name" value="Zinc/RING finger domain, C3HC4 (zinc finger)"/>
    <property type="match status" value="1"/>
</dbReference>
<evidence type="ECO:0000313" key="1">
    <source>
        <dbReference type="EMBL" id="CAG9790397.1"/>
    </source>
</evidence>
<evidence type="ECO:0008006" key="3">
    <source>
        <dbReference type="Google" id="ProtNLM"/>
    </source>
</evidence>
<protein>
    <recommendedName>
        <fullName evidence="3">Zinc finger PHD-type domain-containing protein</fullName>
    </recommendedName>
</protein>
<evidence type="ECO:0000313" key="2">
    <source>
        <dbReference type="Proteomes" id="UP001153714"/>
    </source>
</evidence>
<name>A0A9N9R6Q7_9NEOP</name>
<sequence>MPAASKNCAGCKKKISTREFLSCCHCYDVYDLECIKYSNKLFSFMSREKKESWKCPGCIGNQKKVDNINTPVQGCNIQLYSSASEDTLDHSYETNITQRKKPTEGQRSFSPFACSANQEGDDKFLASVRREIQVSVAEAVE</sequence>
<dbReference type="Proteomes" id="UP001153714">
    <property type="component" value="Chromosome 21"/>
</dbReference>